<evidence type="ECO:0000256" key="2">
    <source>
        <dbReference type="ARBA" id="ARBA00022908"/>
    </source>
</evidence>
<dbReference type="GO" id="GO:0015074">
    <property type="term" value="P:DNA integration"/>
    <property type="evidence" value="ECO:0007669"/>
    <property type="project" value="UniProtKB-KW"/>
</dbReference>
<keyword evidence="3 5" id="KW-0238">DNA-binding</keyword>
<reference evidence="8 9" key="1">
    <citation type="submission" date="2019-08" db="EMBL/GenBank/DDBJ databases">
        <title>In-depth cultivation of the pig gut microbiome towards novel bacterial diversity and tailored functional studies.</title>
        <authorList>
            <person name="Wylensek D."/>
            <person name="Hitch T.C.A."/>
            <person name="Clavel T."/>
        </authorList>
    </citation>
    <scope>NUCLEOTIDE SEQUENCE [LARGE SCALE GENOMIC DNA]</scope>
    <source>
        <strain evidence="8 9">LKV-178-WT-2G</strain>
    </source>
</reference>
<dbReference type="AlphaFoldDB" id="A0A7X2N467"/>
<dbReference type="Pfam" id="PF14659">
    <property type="entry name" value="Phage_int_SAM_3"/>
    <property type="match status" value="1"/>
</dbReference>
<dbReference type="InterPro" id="IPR004107">
    <property type="entry name" value="Integrase_SAM-like_N"/>
</dbReference>
<evidence type="ECO:0000256" key="5">
    <source>
        <dbReference type="PROSITE-ProRule" id="PRU01248"/>
    </source>
</evidence>
<dbReference type="InterPro" id="IPR044068">
    <property type="entry name" value="CB"/>
</dbReference>
<evidence type="ECO:0000256" key="3">
    <source>
        <dbReference type="ARBA" id="ARBA00023125"/>
    </source>
</evidence>
<dbReference type="InterPro" id="IPR050808">
    <property type="entry name" value="Phage_Integrase"/>
</dbReference>
<name>A0A7X2N467_9FIRM</name>
<comment type="similarity">
    <text evidence="1">Belongs to the 'phage' integrase family.</text>
</comment>
<dbReference type="GO" id="GO:0006310">
    <property type="term" value="P:DNA recombination"/>
    <property type="evidence" value="ECO:0007669"/>
    <property type="project" value="UniProtKB-KW"/>
</dbReference>
<evidence type="ECO:0000256" key="1">
    <source>
        <dbReference type="ARBA" id="ARBA00008857"/>
    </source>
</evidence>
<evidence type="ECO:0000313" key="9">
    <source>
        <dbReference type="Proteomes" id="UP000470082"/>
    </source>
</evidence>
<evidence type="ECO:0000313" key="8">
    <source>
        <dbReference type="EMBL" id="MSS02143.1"/>
    </source>
</evidence>
<comment type="caution">
    <text evidence="8">The sequence shown here is derived from an EMBL/GenBank/DDBJ whole genome shotgun (WGS) entry which is preliminary data.</text>
</comment>
<keyword evidence="2" id="KW-0229">DNA integration</keyword>
<evidence type="ECO:0000259" key="6">
    <source>
        <dbReference type="PROSITE" id="PS51898"/>
    </source>
</evidence>
<evidence type="ECO:0000259" key="7">
    <source>
        <dbReference type="PROSITE" id="PS51900"/>
    </source>
</evidence>
<dbReference type="PANTHER" id="PTHR30629:SF2">
    <property type="entry name" value="PROPHAGE INTEGRASE INTS-RELATED"/>
    <property type="match status" value="1"/>
</dbReference>
<dbReference type="Pfam" id="PF00589">
    <property type="entry name" value="Phage_integrase"/>
    <property type="match status" value="1"/>
</dbReference>
<feature type="domain" description="Tyr recombinase" evidence="6">
    <location>
        <begin position="171"/>
        <end position="364"/>
    </location>
</feature>
<gene>
    <name evidence="8" type="ORF">FYJ50_08595</name>
</gene>
<dbReference type="RefSeq" id="WP_154461085.1">
    <property type="nucleotide sequence ID" value="NZ_VUMM01000021.1"/>
</dbReference>
<dbReference type="InterPro" id="IPR002104">
    <property type="entry name" value="Integrase_catalytic"/>
</dbReference>
<dbReference type="InterPro" id="IPR011010">
    <property type="entry name" value="DNA_brk_join_enz"/>
</dbReference>
<dbReference type="Gene3D" id="1.10.150.130">
    <property type="match status" value="1"/>
</dbReference>
<sequence length="382" mass="44445">MSITERIGKKGITYELEYYVIEKGEKKRKTKNFKTKREAEAFGRKMEMEFEKTKALIESGNYFIFSDKTFDEVWNEYLETKDYEFSNQTKLSYISIYSNHIKPVFGNEKISSIKKGMIQKFMNEKKSYSKSTLLILKNILSDTFNYSIDMDYIQTSPMQNIKTNSNKRKEANKRVLTHNEFISLTEAFENEKDIFDQSCLIAIYIGYYLGLRRSEILALCKEDFDFQNNEVNVHRKVEYIPKNGSIITERMKTKKSKAILPVCKPLKEKLIEWFKINPFDLVCTNSNGDILYACSVSSKIQKKAESIGISDFTMHALRRSFITNLVVNNVDIKTATELSRHSTCNMTLNIYAQTNIENMKKAIQNTFNQENSGDFPVHNILA</sequence>
<dbReference type="PROSITE" id="PS51900">
    <property type="entry name" value="CB"/>
    <property type="match status" value="1"/>
</dbReference>
<dbReference type="SUPFAM" id="SSF56349">
    <property type="entry name" value="DNA breaking-rejoining enzymes"/>
    <property type="match status" value="1"/>
</dbReference>
<feature type="domain" description="Core-binding (CB)" evidence="7">
    <location>
        <begin position="68"/>
        <end position="148"/>
    </location>
</feature>
<dbReference type="CDD" id="cd01189">
    <property type="entry name" value="INT_ICEBs1_C_like"/>
    <property type="match status" value="1"/>
</dbReference>
<dbReference type="Proteomes" id="UP000470082">
    <property type="component" value="Unassembled WGS sequence"/>
</dbReference>
<proteinExistence type="inferred from homology"/>
<protein>
    <submittedName>
        <fullName evidence="8">Site-specific integrase</fullName>
    </submittedName>
</protein>
<dbReference type="InterPro" id="IPR010998">
    <property type="entry name" value="Integrase_recombinase_N"/>
</dbReference>
<dbReference type="PROSITE" id="PS51898">
    <property type="entry name" value="TYR_RECOMBINASE"/>
    <property type="match status" value="1"/>
</dbReference>
<keyword evidence="9" id="KW-1185">Reference proteome</keyword>
<dbReference type="Gene3D" id="1.10.443.10">
    <property type="entry name" value="Intergrase catalytic core"/>
    <property type="match status" value="1"/>
</dbReference>
<accession>A0A7X2N467</accession>
<evidence type="ECO:0000256" key="4">
    <source>
        <dbReference type="ARBA" id="ARBA00023172"/>
    </source>
</evidence>
<dbReference type="InterPro" id="IPR013762">
    <property type="entry name" value="Integrase-like_cat_sf"/>
</dbReference>
<organism evidence="8 9">
    <name type="scientific">Floccifex porci</name>
    <dbReference type="NCBI Taxonomy" id="2606629"/>
    <lineage>
        <taxon>Bacteria</taxon>
        <taxon>Bacillati</taxon>
        <taxon>Bacillota</taxon>
        <taxon>Erysipelotrichia</taxon>
        <taxon>Erysipelotrichales</taxon>
        <taxon>Erysipelotrichaceae</taxon>
        <taxon>Floccifex</taxon>
    </lineage>
</organism>
<keyword evidence="4" id="KW-0233">DNA recombination</keyword>
<dbReference type="EMBL" id="VUMM01000021">
    <property type="protein sequence ID" value="MSS02143.1"/>
    <property type="molecule type" value="Genomic_DNA"/>
</dbReference>
<dbReference type="PANTHER" id="PTHR30629">
    <property type="entry name" value="PROPHAGE INTEGRASE"/>
    <property type="match status" value="1"/>
</dbReference>
<dbReference type="GO" id="GO:0003677">
    <property type="term" value="F:DNA binding"/>
    <property type="evidence" value="ECO:0007669"/>
    <property type="project" value="UniProtKB-UniRule"/>
</dbReference>